<accession>A0A077D1N6</accession>
<dbReference type="GO" id="GO:0005737">
    <property type="term" value="C:cytoplasm"/>
    <property type="evidence" value="ECO:0007669"/>
    <property type="project" value="UniProtKB-SubCell"/>
</dbReference>
<dbReference type="AlphaFoldDB" id="A0A077D1N6"/>
<dbReference type="SFLD" id="SFLDS00019">
    <property type="entry name" value="Glutathione_Transferase_(cytos"/>
    <property type="match status" value="1"/>
</dbReference>
<dbReference type="InterPro" id="IPR047047">
    <property type="entry name" value="GST_Omega-like_C"/>
</dbReference>
<evidence type="ECO:0000256" key="2">
    <source>
        <dbReference type="ARBA" id="ARBA00011067"/>
    </source>
</evidence>
<comment type="catalytic activity">
    <reaction evidence="11">
        <text>L-dehydroascorbate + 2 glutathione = glutathione disulfide + L-ascorbate</text>
        <dbReference type="Rhea" id="RHEA:24424"/>
        <dbReference type="ChEBI" id="CHEBI:38290"/>
        <dbReference type="ChEBI" id="CHEBI:57925"/>
        <dbReference type="ChEBI" id="CHEBI:58297"/>
        <dbReference type="ChEBI" id="CHEBI:58539"/>
        <dbReference type="EC" id="1.8.5.1"/>
    </reaction>
</comment>
<comment type="catalytic activity">
    <reaction evidence="10">
        <text>RX + glutathione = an S-substituted glutathione + a halide anion + H(+)</text>
        <dbReference type="Rhea" id="RHEA:16437"/>
        <dbReference type="ChEBI" id="CHEBI:15378"/>
        <dbReference type="ChEBI" id="CHEBI:16042"/>
        <dbReference type="ChEBI" id="CHEBI:17792"/>
        <dbReference type="ChEBI" id="CHEBI:57925"/>
        <dbReference type="ChEBI" id="CHEBI:90779"/>
        <dbReference type="EC" id="2.5.1.18"/>
    </reaction>
</comment>
<feature type="binding site" evidence="15">
    <location>
        <begin position="183"/>
        <end position="184"/>
    </location>
    <ligand>
        <name>glutathione</name>
        <dbReference type="ChEBI" id="CHEBI:57925"/>
    </ligand>
</feature>
<feature type="site" description="Lowers pKa of active site Cys" evidence="16">
    <location>
        <position position="338"/>
    </location>
</feature>
<dbReference type="CDD" id="cd03190">
    <property type="entry name" value="GST_C_Omega_like"/>
    <property type="match status" value="1"/>
</dbReference>
<dbReference type="SFLD" id="SFLDG01148">
    <property type="entry name" value="Xi_(cytGST)"/>
    <property type="match status" value="1"/>
</dbReference>
<keyword evidence="7" id="KW-0560">Oxidoreductase</keyword>
<dbReference type="InterPro" id="IPR004045">
    <property type="entry name" value="Glutathione_S-Trfase_N"/>
</dbReference>
<protein>
    <recommendedName>
        <fullName evidence="13">Glutathione S-transferase omega-like 2</fullName>
        <ecNumber evidence="3">1.8.5.1</ecNumber>
        <ecNumber evidence="4">2.5.1.18</ecNumber>
    </recommendedName>
    <alternativeName>
        <fullName evidence="9">Glutathione-dependent dehydroascorbate reductase</fullName>
    </alternativeName>
</protein>
<evidence type="ECO:0000256" key="7">
    <source>
        <dbReference type="ARBA" id="ARBA00023002"/>
    </source>
</evidence>
<sequence length="371" mass="42917">MSNSLARLRSSLSHITSSTNPSSIIPKVVTATASLFTMSDKKGTITDWVKPGDKSGEFKRQQSVFRNFISKDPNAEFPAEKDRYHLYVSYACPWAHRTLIVRKLKGLEDIIPFTSVHWHMAEKGWRFATSDEKLPGENASPDPLHPDFTHLRDLYFTANPNYEGRFTVPTLWDKKNNTIVSNESSEIIRMFYTEFDDLIEDKYKNIVLYPKDLQTQIEETNSWTYDDINNGVYKSGFATSQEAYERNVKQLFKSLDRAEADLGKSTGPYYFGDKITEADVRLYTTIVRFDPVYVQHFKCNIKDIRSGYPNLHKWLRNLYWNEPAFGETTQFEHIKNHYTKSHKQINPFGITPVGPLPDILEVDEEVNAAKR</sequence>
<dbReference type="Pfam" id="PF13409">
    <property type="entry name" value="GST_N_2"/>
    <property type="match status" value="1"/>
</dbReference>
<dbReference type="SUPFAM" id="SSF52833">
    <property type="entry name" value="Thioredoxin-like"/>
    <property type="match status" value="1"/>
</dbReference>
<dbReference type="EMBL" id="KJ862286">
    <property type="protein sequence ID" value="AIL25486.1"/>
    <property type="molecule type" value="mRNA"/>
</dbReference>
<evidence type="ECO:0000256" key="4">
    <source>
        <dbReference type="ARBA" id="ARBA00012452"/>
    </source>
</evidence>
<evidence type="ECO:0000256" key="9">
    <source>
        <dbReference type="ARBA" id="ARBA00032186"/>
    </source>
</evidence>
<evidence type="ECO:0000256" key="15">
    <source>
        <dbReference type="PIRSR" id="PIRSR015753-2"/>
    </source>
</evidence>
<evidence type="ECO:0000256" key="10">
    <source>
        <dbReference type="ARBA" id="ARBA00047960"/>
    </source>
</evidence>
<dbReference type="InterPro" id="IPR016639">
    <property type="entry name" value="GST_Omega/GSH"/>
</dbReference>
<feature type="binding site" evidence="15">
    <location>
        <position position="125"/>
    </location>
    <ligand>
        <name>glutathione</name>
        <dbReference type="ChEBI" id="CHEBI:57925"/>
    </ligand>
</feature>
<feature type="active site" description="Nucleophile" evidence="14">
    <location>
        <position position="92"/>
    </location>
</feature>
<dbReference type="InterPro" id="IPR036249">
    <property type="entry name" value="Thioredoxin-like_sf"/>
</dbReference>
<dbReference type="FunFam" id="1.20.1050.10:FF:000038">
    <property type="entry name" value="Glutathione S-transferase omega-like 2"/>
    <property type="match status" value="1"/>
</dbReference>
<evidence type="ECO:0000256" key="11">
    <source>
        <dbReference type="ARBA" id="ARBA00049544"/>
    </source>
</evidence>
<proteinExistence type="evidence at transcript level"/>
<feature type="binding site" evidence="15">
    <location>
        <begin position="165"/>
        <end position="168"/>
    </location>
    <ligand>
        <name>glutathione</name>
        <dbReference type="ChEBI" id="CHEBI:57925"/>
    </ligand>
</feature>
<organism evidence="18">
    <name type="scientific">Exophiala pisciphila</name>
    <dbReference type="NCBI Taxonomy" id="86051"/>
    <lineage>
        <taxon>Eukaryota</taxon>
        <taxon>Fungi</taxon>
        <taxon>Dikarya</taxon>
        <taxon>Ascomycota</taxon>
        <taxon>Pezizomycotina</taxon>
        <taxon>Eurotiomycetes</taxon>
        <taxon>Chaetothyriomycetidae</taxon>
        <taxon>Chaetothyriales</taxon>
        <taxon>Herpotrichiellaceae</taxon>
        <taxon>Exophiala</taxon>
    </lineage>
</organism>
<dbReference type="EC" id="2.5.1.18" evidence="4"/>
<dbReference type="GO" id="GO:0071555">
    <property type="term" value="P:cell wall organization"/>
    <property type="evidence" value="ECO:0007669"/>
    <property type="project" value="UniProtKB-KW"/>
</dbReference>
<name>A0A077D1N6_9EURO</name>
<dbReference type="PIRSF" id="PIRSF015753">
    <property type="entry name" value="GST"/>
    <property type="match status" value="1"/>
</dbReference>
<comment type="similarity">
    <text evidence="2">Belongs to the GST superfamily. Omega family.</text>
</comment>
<dbReference type="InterPro" id="IPR036282">
    <property type="entry name" value="Glutathione-S-Trfase_C_sf"/>
</dbReference>
<feature type="active site" description="Proton donor/acceptor" evidence="14">
    <location>
        <position position="233"/>
    </location>
</feature>
<evidence type="ECO:0000256" key="3">
    <source>
        <dbReference type="ARBA" id="ARBA00012436"/>
    </source>
</evidence>
<dbReference type="PANTHER" id="PTHR32419">
    <property type="entry name" value="GLUTATHIONYL-HYDROQUINONE REDUCTASE"/>
    <property type="match status" value="1"/>
</dbReference>
<keyword evidence="5" id="KW-0963">Cytoplasm</keyword>
<dbReference type="SUPFAM" id="SSF47616">
    <property type="entry name" value="GST C-terminal domain-like"/>
    <property type="match status" value="1"/>
</dbReference>
<dbReference type="Gene3D" id="3.40.30.10">
    <property type="entry name" value="Glutaredoxin"/>
    <property type="match status" value="1"/>
</dbReference>
<reference evidence="18" key="2">
    <citation type="journal article" date="2015" name="PLoS ONE">
        <title>Identification of Glutathione S-Transferase (GST) Genes from a Dark Septate Endophytic Fungus (Exophiala pisciphila) and Their Expression Patterns under Varied Metals Stress.</title>
        <authorList>
            <person name="Shen M."/>
            <person name="Zhao D.K."/>
            <person name="Qiao Q."/>
            <person name="Liu L."/>
            <person name="Wang J.L."/>
            <person name="Cao G.H."/>
            <person name="Li T."/>
            <person name="Zhao Z.W."/>
        </authorList>
    </citation>
    <scope>NUCLEOTIDE SEQUENCE</scope>
    <source>
        <strain evidence="18">H93</strain>
    </source>
</reference>
<dbReference type="GO" id="GO:0045174">
    <property type="term" value="F:glutathione dehydrogenase (ascorbate) activity"/>
    <property type="evidence" value="ECO:0007669"/>
    <property type="project" value="UniProtKB-EC"/>
</dbReference>
<evidence type="ECO:0000256" key="1">
    <source>
        <dbReference type="ARBA" id="ARBA00004496"/>
    </source>
</evidence>
<evidence type="ECO:0000313" key="18">
    <source>
        <dbReference type="EMBL" id="AIL25486.1"/>
    </source>
</evidence>
<dbReference type="SFLD" id="SFLDG01206">
    <property type="entry name" value="Xi.1"/>
    <property type="match status" value="1"/>
</dbReference>
<feature type="site" description="Lowers pKa of active site Cys" evidence="16">
    <location>
        <position position="293"/>
    </location>
</feature>
<evidence type="ECO:0000256" key="14">
    <source>
        <dbReference type="PIRSR" id="PIRSR015753-1"/>
    </source>
</evidence>
<evidence type="ECO:0000259" key="17">
    <source>
        <dbReference type="Pfam" id="PF13409"/>
    </source>
</evidence>
<reference evidence="18" key="1">
    <citation type="submission" date="2014-05" db="EMBL/GenBank/DDBJ databases">
        <title>Diverse strategies conferring extreme cadmium (Cd) tolerance in the dark septate endophyte (DSE), Exophiala pisciphila: evidence from RNA-seq data.</title>
        <authorList>
            <person name="Zhao D."/>
        </authorList>
    </citation>
    <scope>NUCLEOTIDE SEQUENCE</scope>
    <source>
        <strain evidence="18">H93</strain>
    </source>
</reference>
<dbReference type="Gene3D" id="1.20.1050.10">
    <property type="match status" value="1"/>
</dbReference>
<evidence type="ECO:0000256" key="16">
    <source>
        <dbReference type="PIRSR" id="PIRSR015753-3"/>
    </source>
</evidence>
<dbReference type="Pfam" id="PF13410">
    <property type="entry name" value="GST_C_2"/>
    <property type="match status" value="1"/>
</dbReference>
<dbReference type="FunFam" id="3.40.30.10:FF:000162">
    <property type="entry name" value="Glutathione S-transferase Gst3"/>
    <property type="match status" value="1"/>
</dbReference>
<dbReference type="EC" id="1.8.5.1" evidence="3"/>
<evidence type="ECO:0000256" key="5">
    <source>
        <dbReference type="ARBA" id="ARBA00022490"/>
    </source>
</evidence>
<dbReference type="PANTHER" id="PTHR32419:SF6">
    <property type="entry name" value="GLUTATHIONE S-TRANSFERASE OMEGA-LIKE 1-RELATED"/>
    <property type="match status" value="1"/>
</dbReference>
<evidence type="ECO:0000256" key="8">
    <source>
        <dbReference type="ARBA" id="ARBA00023316"/>
    </source>
</evidence>
<keyword evidence="6 18" id="KW-0808">Transferase</keyword>
<evidence type="ECO:0000256" key="12">
    <source>
        <dbReference type="ARBA" id="ARBA00055859"/>
    </source>
</evidence>
<comment type="subcellular location">
    <subcellularLocation>
        <location evidence="1">Cytoplasm</location>
    </subcellularLocation>
</comment>
<keyword evidence="8" id="KW-0961">Cell wall biogenesis/degradation</keyword>
<evidence type="ECO:0000256" key="6">
    <source>
        <dbReference type="ARBA" id="ARBA00022679"/>
    </source>
</evidence>
<evidence type="ECO:0000256" key="13">
    <source>
        <dbReference type="ARBA" id="ARBA00070045"/>
    </source>
</evidence>
<dbReference type="InterPro" id="IPR040079">
    <property type="entry name" value="Glutathione_S-Trfase"/>
</dbReference>
<dbReference type="GO" id="GO:0004364">
    <property type="term" value="F:glutathione transferase activity"/>
    <property type="evidence" value="ECO:0007669"/>
    <property type="project" value="UniProtKB-EC"/>
</dbReference>
<feature type="domain" description="GST N-terminal" evidence="17">
    <location>
        <begin position="91"/>
        <end position="192"/>
    </location>
</feature>
<comment type="function">
    <text evidence="12">Active as '1-Cys' thiol transferase against beta-hydroxyethyl disulfide (HED), as dehydroascorbate reductase and as dimethylarsinic acid reductase, while not active against the standard GST substrate 1-chloro-2,4-dinitrobenzene (CDNB). May be involved in cell wall organization and biogenesis.</text>
</comment>